<dbReference type="PROSITE" id="PS51257">
    <property type="entry name" value="PROKAR_LIPOPROTEIN"/>
    <property type="match status" value="1"/>
</dbReference>
<evidence type="ECO:0000313" key="4">
    <source>
        <dbReference type="Proteomes" id="UP001204621"/>
    </source>
</evidence>
<dbReference type="Proteomes" id="UP001204621">
    <property type="component" value="Unassembled WGS sequence"/>
</dbReference>
<evidence type="ECO:0000313" key="3">
    <source>
        <dbReference type="EMBL" id="MCS0659832.1"/>
    </source>
</evidence>
<feature type="compositionally biased region" description="Polar residues" evidence="1">
    <location>
        <begin position="49"/>
        <end position="66"/>
    </location>
</feature>
<reference evidence="3 4" key="1">
    <citation type="submission" date="2022-08" db="EMBL/GenBank/DDBJ databases">
        <title>Reclassification of Massilia species as members of the genera Telluria, Duganella, Pseudoduganella, Mokoshia gen. nov. and Zemynaea gen. nov. using orthogonal and non-orthogonal genome-based approaches.</title>
        <authorList>
            <person name="Bowman J.P."/>
        </authorList>
    </citation>
    <scope>NUCLEOTIDE SEQUENCE [LARGE SCALE GENOMIC DNA]</scope>
    <source>
        <strain evidence="3 4">JCM 31606</strain>
    </source>
</reference>
<evidence type="ECO:0000256" key="1">
    <source>
        <dbReference type="SAM" id="MobiDB-lite"/>
    </source>
</evidence>
<feature type="compositionally biased region" description="Low complexity" evidence="1">
    <location>
        <begin position="25"/>
        <end position="40"/>
    </location>
</feature>
<dbReference type="EMBL" id="JANUGU010000006">
    <property type="protein sequence ID" value="MCS0659832.1"/>
    <property type="molecule type" value="Genomic_DNA"/>
</dbReference>
<proteinExistence type="predicted"/>
<evidence type="ECO:0008006" key="5">
    <source>
        <dbReference type="Google" id="ProtNLM"/>
    </source>
</evidence>
<feature type="region of interest" description="Disordered" evidence="1">
    <location>
        <begin position="25"/>
        <end position="80"/>
    </location>
</feature>
<sequence length="80" mass="8283">MKTYQALLIASVSALALSACSHIDLSDHSSGSSMSKGDTASGDEAAGRSSINENMATGTPANGEVNRNNRNEDSLPTNQR</sequence>
<gene>
    <name evidence="3" type="ORF">NX778_17300</name>
</gene>
<accession>A0ABT2D0T5</accession>
<evidence type="ECO:0000256" key="2">
    <source>
        <dbReference type="SAM" id="SignalP"/>
    </source>
</evidence>
<feature type="chain" id="PRO_5045329787" description="Lipoprotein" evidence="2">
    <location>
        <begin position="19"/>
        <end position="80"/>
    </location>
</feature>
<feature type="signal peptide" evidence="2">
    <location>
        <begin position="1"/>
        <end position="18"/>
    </location>
</feature>
<keyword evidence="4" id="KW-1185">Reference proteome</keyword>
<protein>
    <recommendedName>
        <fullName evidence="5">Lipoprotein</fullName>
    </recommendedName>
</protein>
<keyword evidence="2" id="KW-0732">Signal</keyword>
<dbReference type="RefSeq" id="WP_258813026.1">
    <property type="nucleotide sequence ID" value="NZ_JANUGU010000006.1"/>
</dbReference>
<comment type="caution">
    <text evidence="3">The sequence shown here is derived from an EMBL/GenBank/DDBJ whole genome shotgun (WGS) entry which is preliminary data.</text>
</comment>
<name>A0ABT2D0T5_9BURK</name>
<organism evidence="3 4">
    <name type="scientific">Massilia terrae</name>
    <dbReference type="NCBI Taxonomy" id="1811224"/>
    <lineage>
        <taxon>Bacteria</taxon>
        <taxon>Pseudomonadati</taxon>
        <taxon>Pseudomonadota</taxon>
        <taxon>Betaproteobacteria</taxon>
        <taxon>Burkholderiales</taxon>
        <taxon>Oxalobacteraceae</taxon>
        <taxon>Telluria group</taxon>
        <taxon>Massilia</taxon>
    </lineage>
</organism>